<keyword evidence="3" id="KW-0255">Endonuclease</keyword>
<keyword evidence="1" id="KW-0175">Coiled coil</keyword>
<dbReference type="RefSeq" id="WP_212684840.1">
    <property type="nucleotide sequence ID" value="NZ_JAGSPM010000007.1"/>
</dbReference>
<protein>
    <submittedName>
        <fullName evidence="3">HNH endonuclease</fullName>
    </submittedName>
</protein>
<reference evidence="3 4" key="1">
    <citation type="submission" date="2021-04" db="EMBL/GenBank/DDBJ databases">
        <title>novel species isolated from subtropical streams in China.</title>
        <authorList>
            <person name="Lu H."/>
        </authorList>
    </citation>
    <scope>NUCLEOTIDE SEQUENCE [LARGE SCALE GENOMIC DNA]</scope>
    <source>
        <strain evidence="3 4">BYS107W</strain>
    </source>
</reference>
<sequence>MSNTVYCSKLCGLRQFKGITLASIKTYLDNRLEARQVKAQQREQKKVAREEAQRIVALNKQLKDAHSRIRASKPCLGCGNPVGTSIGRPKDYCCDKCKPITEAHKASKLKQKIIRAYKKRVTAVEAVSPMKVFKQANWKCQWCGVDTPREKRGTYEDCAPELDHIIPLSRGGSHTYANVQCLCRKCNGLKGNKDTPPPHLQSLEGIETENRLFPHAENKSPFLI</sequence>
<accession>A0A941DEN1</accession>
<dbReference type="PANTHER" id="PTHR33877:SF2">
    <property type="entry name" value="OS07G0170200 PROTEIN"/>
    <property type="match status" value="1"/>
</dbReference>
<dbReference type="Proteomes" id="UP000680158">
    <property type="component" value="Unassembled WGS sequence"/>
</dbReference>
<evidence type="ECO:0000313" key="3">
    <source>
        <dbReference type="EMBL" id="MBR7747448.1"/>
    </source>
</evidence>
<keyword evidence="3" id="KW-0378">Hydrolase</keyword>
<gene>
    <name evidence="3" type="ORF">KDM92_12720</name>
</gene>
<dbReference type="CDD" id="cd00085">
    <property type="entry name" value="HNHc"/>
    <property type="match status" value="1"/>
</dbReference>
<evidence type="ECO:0000259" key="2">
    <source>
        <dbReference type="SMART" id="SM00507"/>
    </source>
</evidence>
<dbReference type="Pfam" id="PF01844">
    <property type="entry name" value="HNH"/>
    <property type="match status" value="1"/>
</dbReference>
<dbReference type="Gene3D" id="1.10.30.50">
    <property type="match status" value="1"/>
</dbReference>
<evidence type="ECO:0000256" key="1">
    <source>
        <dbReference type="SAM" id="Coils"/>
    </source>
</evidence>
<dbReference type="InterPro" id="IPR052892">
    <property type="entry name" value="NA-targeting_endonuclease"/>
</dbReference>
<dbReference type="InterPro" id="IPR002711">
    <property type="entry name" value="HNH"/>
</dbReference>
<evidence type="ECO:0000313" key="4">
    <source>
        <dbReference type="Proteomes" id="UP000680158"/>
    </source>
</evidence>
<keyword evidence="4" id="KW-1185">Reference proteome</keyword>
<dbReference type="PANTHER" id="PTHR33877">
    <property type="entry name" value="SLL1193 PROTEIN"/>
    <property type="match status" value="1"/>
</dbReference>
<feature type="domain" description="HNH nuclease" evidence="2">
    <location>
        <begin position="128"/>
        <end position="188"/>
    </location>
</feature>
<dbReference type="SMART" id="SM00507">
    <property type="entry name" value="HNHc"/>
    <property type="match status" value="1"/>
</dbReference>
<keyword evidence="3" id="KW-0540">Nuclease</keyword>
<dbReference type="EMBL" id="JAGSPM010000007">
    <property type="protein sequence ID" value="MBR7747448.1"/>
    <property type="molecule type" value="Genomic_DNA"/>
</dbReference>
<name>A0A941DEN1_9BURK</name>
<dbReference type="GO" id="GO:0004519">
    <property type="term" value="F:endonuclease activity"/>
    <property type="evidence" value="ECO:0007669"/>
    <property type="project" value="UniProtKB-KW"/>
</dbReference>
<organism evidence="3 4">
    <name type="scientific">Undibacterium baiyunense</name>
    <dbReference type="NCBI Taxonomy" id="2828731"/>
    <lineage>
        <taxon>Bacteria</taxon>
        <taxon>Pseudomonadati</taxon>
        <taxon>Pseudomonadota</taxon>
        <taxon>Betaproteobacteria</taxon>
        <taxon>Burkholderiales</taxon>
        <taxon>Oxalobacteraceae</taxon>
        <taxon>Undibacterium</taxon>
    </lineage>
</organism>
<dbReference type="AlphaFoldDB" id="A0A941DEN1"/>
<comment type="caution">
    <text evidence="3">The sequence shown here is derived from an EMBL/GenBank/DDBJ whole genome shotgun (WGS) entry which is preliminary data.</text>
</comment>
<proteinExistence type="predicted"/>
<dbReference type="InterPro" id="IPR003615">
    <property type="entry name" value="HNH_nuc"/>
</dbReference>
<feature type="coiled-coil region" evidence="1">
    <location>
        <begin position="31"/>
        <end position="68"/>
    </location>
</feature>